<keyword evidence="1 3" id="KW-0732">Signal</keyword>
<protein>
    <recommendedName>
        <fullName evidence="4">Ig-like domain-containing protein</fullName>
    </recommendedName>
</protein>
<dbReference type="SMART" id="SM00409">
    <property type="entry name" value="IG"/>
    <property type="match status" value="1"/>
</dbReference>
<feature type="domain" description="Ig-like" evidence="4">
    <location>
        <begin position="14"/>
        <end position="60"/>
    </location>
</feature>
<evidence type="ECO:0000256" key="1">
    <source>
        <dbReference type="ARBA" id="ARBA00022729"/>
    </source>
</evidence>
<dbReference type="InterPro" id="IPR013098">
    <property type="entry name" value="Ig_I-set"/>
</dbReference>
<dbReference type="FunFam" id="2.60.40.10:FF:000130">
    <property type="entry name" value="Hemicentin 1"/>
    <property type="match status" value="1"/>
</dbReference>
<dbReference type="InterPro" id="IPR003598">
    <property type="entry name" value="Ig_sub2"/>
</dbReference>
<feature type="chain" id="PRO_5018532320" description="Ig-like domain-containing protein" evidence="3">
    <location>
        <begin position="19"/>
        <end position="230"/>
    </location>
</feature>
<keyword evidence="6" id="KW-1185">Reference proteome</keyword>
<dbReference type="GO" id="GO:0005886">
    <property type="term" value="C:plasma membrane"/>
    <property type="evidence" value="ECO:0007669"/>
    <property type="project" value="TreeGrafter"/>
</dbReference>
<feature type="domain" description="Ig-like" evidence="4">
    <location>
        <begin position="95"/>
        <end position="179"/>
    </location>
</feature>
<dbReference type="InterPro" id="IPR050958">
    <property type="entry name" value="Cell_Adh-Cytoskel_Orgn"/>
</dbReference>
<dbReference type="GO" id="GO:0030424">
    <property type="term" value="C:axon"/>
    <property type="evidence" value="ECO:0007669"/>
    <property type="project" value="TreeGrafter"/>
</dbReference>
<evidence type="ECO:0000256" key="3">
    <source>
        <dbReference type="SAM" id="SignalP"/>
    </source>
</evidence>
<dbReference type="CDD" id="cd00096">
    <property type="entry name" value="Ig"/>
    <property type="match status" value="1"/>
</dbReference>
<dbReference type="InterPro" id="IPR007110">
    <property type="entry name" value="Ig-like_dom"/>
</dbReference>
<name>A0A3Q0T017_AMPCI</name>
<keyword evidence="2" id="KW-1015">Disulfide bond</keyword>
<dbReference type="Ensembl" id="ENSACIT00000027985.1">
    <property type="protein sequence ID" value="ENSACIP00000027268.1"/>
    <property type="gene ID" value="ENSACIG00000021121.1"/>
</dbReference>
<dbReference type="PROSITE" id="PS50835">
    <property type="entry name" value="IG_LIKE"/>
    <property type="match status" value="3"/>
</dbReference>
<evidence type="ECO:0000313" key="5">
    <source>
        <dbReference type="Ensembl" id="ENSACIP00000027268.1"/>
    </source>
</evidence>
<dbReference type="SUPFAM" id="SSF48726">
    <property type="entry name" value="Immunoglobulin"/>
    <property type="match status" value="3"/>
</dbReference>
<dbReference type="AlphaFoldDB" id="A0A3Q0T017"/>
<dbReference type="GO" id="GO:0008046">
    <property type="term" value="F:axon guidance receptor activity"/>
    <property type="evidence" value="ECO:0007669"/>
    <property type="project" value="TreeGrafter"/>
</dbReference>
<evidence type="ECO:0000313" key="6">
    <source>
        <dbReference type="Proteomes" id="UP000261340"/>
    </source>
</evidence>
<dbReference type="InterPro" id="IPR036179">
    <property type="entry name" value="Ig-like_dom_sf"/>
</dbReference>
<dbReference type="PANTHER" id="PTHR45080:SF8">
    <property type="entry name" value="IG-LIKE DOMAIN-CONTAINING PROTEIN"/>
    <property type="match status" value="1"/>
</dbReference>
<reference evidence="5" key="2">
    <citation type="submission" date="2025-09" db="UniProtKB">
        <authorList>
            <consortium name="Ensembl"/>
        </authorList>
    </citation>
    <scope>IDENTIFICATION</scope>
</reference>
<dbReference type="Proteomes" id="UP000261340">
    <property type="component" value="Unplaced"/>
</dbReference>
<organism evidence="5 6">
    <name type="scientific">Amphilophus citrinellus</name>
    <name type="common">Midas cichlid</name>
    <name type="synonym">Cichlasoma citrinellum</name>
    <dbReference type="NCBI Taxonomy" id="61819"/>
    <lineage>
        <taxon>Eukaryota</taxon>
        <taxon>Metazoa</taxon>
        <taxon>Chordata</taxon>
        <taxon>Craniata</taxon>
        <taxon>Vertebrata</taxon>
        <taxon>Euteleostomi</taxon>
        <taxon>Actinopterygii</taxon>
        <taxon>Neopterygii</taxon>
        <taxon>Teleostei</taxon>
        <taxon>Neoteleostei</taxon>
        <taxon>Acanthomorphata</taxon>
        <taxon>Ovalentaria</taxon>
        <taxon>Cichlomorphae</taxon>
        <taxon>Cichliformes</taxon>
        <taxon>Cichlidae</taxon>
        <taxon>New World cichlids</taxon>
        <taxon>Cichlasomatinae</taxon>
        <taxon>Heroini</taxon>
        <taxon>Amphilophus</taxon>
    </lineage>
</organism>
<dbReference type="GO" id="GO:0043025">
    <property type="term" value="C:neuronal cell body"/>
    <property type="evidence" value="ECO:0007669"/>
    <property type="project" value="TreeGrafter"/>
</dbReference>
<feature type="signal peptide" evidence="3">
    <location>
        <begin position="1"/>
        <end position="18"/>
    </location>
</feature>
<dbReference type="Pfam" id="PF13927">
    <property type="entry name" value="Ig_3"/>
    <property type="match status" value="1"/>
</dbReference>
<dbReference type="STRING" id="61819.ENSACIP00000027268"/>
<dbReference type="GO" id="GO:0007156">
    <property type="term" value="P:homophilic cell adhesion via plasma membrane adhesion molecules"/>
    <property type="evidence" value="ECO:0007669"/>
    <property type="project" value="TreeGrafter"/>
</dbReference>
<sequence>MFLFLLCFFTPAPPTIKGTTEASEVSVVLGFPAVLPCDVEGSPTPSITWLKDNQPIVSTPQLTYTRGGQALRLGSAQGDSSAFWVRLFSISSVPPQIEGDSTAITLGSHVALLCEATGVPVPSITWLKDGTPIESSLQWQWSVRGNRLELGPLSLSHAGTYTCVAKNSEGQAQKEYTVTVQGNEFSLHVMSAPSGEELTLECRANGIPTPRLSWLKDGVTLEGSDTRHIT</sequence>
<dbReference type="InterPro" id="IPR013783">
    <property type="entry name" value="Ig-like_fold"/>
</dbReference>
<evidence type="ECO:0000256" key="2">
    <source>
        <dbReference type="ARBA" id="ARBA00023157"/>
    </source>
</evidence>
<dbReference type="Gene3D" id="2.60.40.10">
    <property type="entry name" value="Immunoglobulins"/>
    <property type="match status" value="3"/>
</dbReference>
<reference evidence="5" key="1">
    <citation type="submission" date="2025-08" db="UniProtKB">
        <authorList>
            <consortium name="Ensembl"/>
        </authorList>
    </citation>
    <scope>IDENTIFICATION</scope>
</reference>
<proteinExistence type="predicted"/>
<accession>A0A3Q0T017</accession>
<dbReference type="PANTHER" id="PTHR45080">
    <property type="entry name" value="CONTACTIN 5"/>
    <property type="match status" value="1"/>
</dbReference>
<dbReference type="Pfam" id="PF07679">
    <property type="entry name" value="I-set"/>
    <property type="match status" value="2"/>
</dbReference>
<feature type="domain" description="Ig-like" evidence="4">
    <location>
        <begin position="195"/>
        <end position="230"/>
    </location>
</feature>
<dbReference type="SMART" id="SM00408">
    <property type="entry name" value="IGc2"/>
    <property type="match status" value="2"/>
</dbReference>
<dbReference type="GeneTree" id="ENSGT00940000154614"/>
<dbReference type="GO" id="GO:0050808">
    <property type="term" value="P:synapse organization"/>
    <property type="evidence" value="ECO:0007669"/>
    <property type="project" value="TreeGrafter"/>
</dbReference>
<dbReference type="InterPro" id="IPR003599">
    <property type="entry name" value="Ig_sub"/>
</dbReference>
<evidence type="ECO:0000259" key="4">
    <source>
        <dbReference type="PROSITE" id="PS50835"/>
    </source>
</evidence>